<organism evidence="1 2">
    <name type="scientific">Oidiodendron maius (strain Zn)</name>
    <dbReference type="NCBI Taxonomy" id="913774"/>
    <lineage>
        <taxon>Eukaryota</taxon>
        <taxon>Fungi</taxon>
        <taxon>Dikarya</taxon>
        <taxon>Ascomycota</taxon>
        <taxon>Pezizomycotina</taxon>
        <taxon>Leotiomycetes</taxon>
        <taxon>Leotiomycetes incertae sedis</taxon>
        <taxon>Myxotrichaceae</taxon>
        <taxon>Oidiodendron</taxon>
    </lineage>
</organism>
<dbReference type="AlphaFoldDB" id="A0A0C3CWB2"/>
<dbReference type="PANTHER" id="PTHR24148">
    <property type="entry name" value="ANKYRIN REPEAT DOMAIN-CONTAINING PROTEIN 39 HOMOLOG-RELATED"/>
    <property type="match status" value="1"/>
</dbReference>
<gene>
    <name evidence="1" type="ORF">OIDMADRAFT_149627</name>
</gene>
<dbReference type="HOGENOM" id="CLU_004184_7_2_1"/>
<evidence type="ECO:0008006" key="3">
    <source>
        <dbReference type="Google" id="ProtNLM"/>
    </source>
</evidence>
<evidence type="ECO:0000313" key="2">
    <source>
        <dbReference type="Proteomes" id="UP000054321"/>
    </source>
</evidence>
<proteinExistence type="predicted"/>
<reference evidence="2" key="2">
    <citation type="submission" date="2015-01" db="EMBL/GenBank/DDBJ databases">
        <title>Evolutionary Origins and Diversification of the Mycorrhizal Mutualists.</title>
        <authorList>
            <consortium name="DOE Joint Genome Institute"/>
            <consortium name="Mycorrhizal Genomics Consortium"/>
            <person name="Kohler A."/>
            <person name="Kuo A."/>
            <person name="Nagy L.G."/>
            <person name="Floudas D."/>
            <person name="Copeland A."/>
            <person name="Barry K.W."/>
            <person name="Cichocki N."/>
            <person name="Veneault-Fourrey C."/>
            <person name="LaButti K."/>
            <person name="Lindquist E.A."/>
            <person name="Lipzen A."/>
            <person name="Lundell T."/>
            <person name="Morin E."/>
            <person name="Murat C."/>
            <person name="Riley R."/>
            <person name="Ohm R."/>
            <person name="Sun H."/>
            <person name="Tunlid A."/>
            <person name="Henrissat B."/>
            <person name="Grigoriev I.V."/>
            <person name="Hibbett D.S."/>
            <person name="Martin F."/>
        </authorList>
    </citation>
    <scope>NUCLEOTIDE SEQUENCE [LARGE SCALE GENOMIC DNA]</scope>
    <source>
        <strain evidence="2">Zn</strain>
    </source>
</reference>
<dbReference type="InParanoid" id="A0A0C3CWB2"/>
<dbReference type="OrthoDB" id="194358at2759"/>
<dbReference type="STRING" id="913774.A0A0C3CWB2"/>
<dbReference type="Proteomes" id="UP000054321">
    <property type="component" value="Unassembled WGS sequence"/>
</dbReference>
<dbReference type="InterPro" id="IPR052895">
    <property type="entry name" value="HetReg/Transcr_Mod"/>
</dbReference>
<protein>
    <recommendedName>
        <fullName evidence="3">Heterokaryon incompatibility domain-containing protein</fullName>
    </recommendedName>
</protein>
<name>A0A0C3CWB2_OIDMZ</name>
<dbReference type="Pfam" id="PF26639">
    <property type="entry name" value="Het-6_barrel"/>
    <property type="match status" value="1"/>
</dbReference>
<dbReference type="PANTHER" id="PTHR24148:SF64">
    <property type="entry name" value="HETEROKARYON INCOMPATIBILITY DOMAIN-CONTAINING PROTEIN"/>
    <property type="match status" value="1"/>
</dbReference>
<sequence>MTSFRYSPLDFARSEIRLLRLFPSTDFDAEIRLELFHASIQDPPKYFPLSYTWGAPHEGLSSDWDDVTHTNTIKEIAAYRGARKNREQAGMGNTTEVQKWYVETEIGHDAESWSAISHIFLRFWWQRAWIFQEAIVSPDAMVLCGSSFAFWDAIMQTHSLLHEALNEEDKKPEGHMAGVVERTAVITIHASIVTSFWKSYRDPNEGANHLKEILSILRGSQASDPRDKVYAALGVSGEEALMAPNYSLSVQDVYVQLARTYIERYQNLDLLGYCRGPQESPDLPSWVPDWRLRNHGTPFYKKSHFNNNNGHAYTASKIEELQFSFSDDRRKLRLKGCIVSTIEILGEHIRGVDSNLTKAINEFADQRWKTIHQWKDIVNAYGKALFQVPSYHIPSPANELVQVKYPFSNDSLARAFQKTLFADIRLNAQGFYTSRLSNATDANDLVDRSHIPDPSDGRNSYPLTIATVSRTFFVSRQGYIGLVPEISKEGDIICVFAGADVPHVIREAGDRSYTFVGECYVHGLMNGEAMDLVRDEKLEMKDIILR</sequence>
<evidence type="ECO:0000313" key="1">
    <source>
        <dbReference type="EMBL" id="KIM93997.1"/>
    </source>
</evidence>
<dbReference type="EMBL" id="KN832892">
    <property type="protein sequence ID" value="KIM93997.1"/>
    <property type="molecule type" value="Genomic_DNA"/>
</dbReference>
<keyword evidence="2" id="KW-1185">Reference proteome</keyword>
<reference evidence="1 2" key="1">
    <citation type="submission" date="2014-04" db="EMBL/GenBank/DDBJ databases">
        <authorList>
            <consortium name="DOE Joint Genome Institute"/>
            <person name="Kuo A."/>
            <person name="Martino E."/>
            <person name="Perotto S."/>
            <person name="Kohler A."/>
            <person name="Nagy L.G."/>
            <person name="Floudas D."/>
            <person name="Copeland A."/>
            <person name="Barry K.W."/>
            <person name="Cichocki N."/>
            <person name="Veneault-Fourrey C."/>
            <person name="LaButti K."/>
            <person name="Lindquist E.A."/>
            <person name="Lipzen A."/>
            <person name="Lundell T."/>
            <person name="Morin E."/>
            <person name="Murat C."/>
            <person name="Sun H."/>
            <person name="Tunlid A."/>
            <person name="Henrissat B."/>
            <person name="Grigoriev I.V."/>
            <person name="Hibbett D.S."/>
            <person name="Martin F."/>
            <person name="Nordberg H.P."/>
            <person name="Cantor M.N."/>
            <person name="Hua S.X."/>
        </authorList>
    </citation>
    <scope>NUCLEOTIDE SEQUENCE [LARGE SCALE GENOMIC DNA]</scope>
    <source>
        <strain evidence="1 2">Zn</strain>
    </source>
</reference>
<accession>A0A0C3CWB2</accession>